<evidence type="ECO:0000313" key="2">
    <source>
        <dbReference type="EMBL" id="KAF5845967.1"/>
    </source>
</evidence>
<dbReference type="AlphaFoldDB" id="A0A8H5ZAY8"/>
<dbReference type="Proteomes" id="UP000624244">
    <property type="component" value="Unassembled WGS sequence"/>
</dbReference>
<dbReference type="EMBL" id="WNKQ01000017">
    <property type="protein sequence ID" value="KAF5845967.1"/>
    <property type="molecule type" value="Genomic_DNA"/>
</dbReference>
<gene>
    <name evidence="2" type="ORF">GGP41_008424</name>
</gene>
<name>A0A8H5ZAY8_COCSA</name>
<comment type="caution">
    <text evidence="2">The sequence shown here is derived from an EMBL/GenBank/DDBJ whole genome shotgun (WGS) entry which is preliminary data.</text>
</comment>
<evidence type="ECO:0000313" key="3">
    <source>
        <dbReference type="Proteomes" id="UP000624244"/>
    </source>
</evidence>
<accession>A0A8H5ZAY8</accession>
<reference evidence="2" key="1">
    <citation type="submission" date="2019-11" db="EMBL/GenBank/DDBJ databases">
        <title>Bipolaris sorokiniana Genome sequencing.</title>
        <authorList>
            <person name="Wang H."/>
        </authorList>
    </citation>
    <scope>NUCLEOTIDE SEQUENCE</scope>
</reference>
<sequence>MVCGYVSRVTTLDVWWEPVRRRSADVASLTGNEGRIGYDGIWENAIKGKSGRRLQWLPQGPVAGADLVHVEIGRAWPTKHRVNNGGSAGQTQSSPPSNVRVATTTRNALGARNRCG</sequence>
<evidence type="ECO:0000256" key="1">
    <source>
        <dbReference type="SAM" id="MobiDB-lite"/>
    </source>
</evidence>
<protein>
    <submittedName>
        <fullName evidence="2">Uncharacterized protein</fullName>
    </submittedName>
</protein>
<feature type="compositionally biased region" description="Polar residues" evidence="1">
    <location>
        <begin position="89"/>
        <end position="102"/>
    </location>
</feature>
<proteinExistence type="predicted"/>
<organism evidence="2 3">
    <name type="scientific">Cochliobolus sativus</name>
    <name type="common">Common root rot and spot blotch fungus</name>
    <name type="synonym">Bipolaris sorokiniana</name>
    <dbReference type="NCBI Taxonomy" id="45130"/>
    <lineage>
        <taxon>Eukaryota</taxon>
        <taxon>Fungi</taxon>
        <taxon>Dikarya</taxon>
        <taxon>Ascomycota</taxon>
        <taxon>Pezizomycotina</taxon>
        <taxon>Dothideomycetes</taxon>
        <taxon>Pleosporomycetidae</taxon>
        <taxon>Pleosporales</taxon>
        <taxon>Pleosporineae</taxon>
        <taxon>Pleosporaceae</taxon>
        <taxon>Bipolaris</taxon>
    </lineage>
</organism>
<feature type="region of interest" description="Disordered" evidence="1">
    <location>
        <begin position="78"/>
        <end position="102"/>
    </location>
</feature>